<feature type="transmembrane region" description="Helical" evidence="14">
    <location>
        <begin position="20"/>
        <end position="39"/>
    </location>
</feature>
<dbReference type="Proteomes" id="UP000485058">
    <property type="component" value="Unassembled WGS sequence"/>
</dbReference>
<evidence type="ECO:0000256" key="13">
    <source>
        <dbReference type="RuleBase" id="RU003779"/>
    </source>
</evidence>
<keyword evidence="12 13" id="KW-0472">Membrane</keyword>
<gene>
    <name evidence="15" type="ORF">HaLaN_30982</name>
</gene>
<evidence type="ECO:0000313" key="16">
    <source>
        <dbReference type="Proteomes" id="UP000485058"/>
    </source>
</evidence>
<evidence type="ECO:0000256" key="9">
    <source>
        <dbReference type="ARBA" id="ARBA00022989"/>
    </source>
</evidence>
<name>A0A6A0AGW6_HAELA</name>
<sequence>MESLGGDQAWFDRFLAEHAAVLYYWLLIAFYLVSPKVAYNFMQRVEHHAADTYCEFLESNRELLASIPPPVVALNYYRNQDLYLFDSFQTSSKASGVQRRPDCNTLLDVFIN</sequence>
<keyword evidence="7 13" id="KW-0479">Metal-binding</keyword>
<comment type="cofactor">
    <cofactor evidence="13">
        <name>Fe cation</name>
        <dbReference type="ChEBI" id="CHEBI:24875"/>
    </cofactor>
    <text evidence="13">Binds 2 iron ions per subunit.</text>
</comment>
<dbReference type="GO" id="GO:0098803">
    <property type="term" value="C:respiratory chain complex"/>
    <property type="evidence" value="ECO:0007669"/>
    <property type="project" value="UniProtKB-UniRule"/>
</dbReference>
<dbReference type="PANTHER" id="PTHR31803">
    <property type="entry name" value="ALTERNATIVE OXIDASE"/>
    <property type="match status" value="1"/>
</dbReference>
<dbReference type="EMBL" id="BLLF01006012">
    <property type="protein sequence ID" value="GFH31862.1"/>
    <property type="molecule type" value="Genomic_DNA"/>
</dbReference>
<reference evidence="15 16" key="1">
    <citation type="submission" date="2020-02" db="EMBL/GenBank/DDBJ databases">
        <title>Draft genome sequence of Haematococcus lacustris strain NIES-144.</title>
        <authorList>
            <person name="Morimoto D."/>
            <person name="Nakagawa S."/>
            <person name="Yoshida T."/>
            <person name="Sawayama S."/>
        </authorList>
    </citation>
    <scope>NUCLEOTIDE SEQUENCE [LARGE SCALE GENOMIC DNA]</scope>
    <source>
        <strain evidence="15 16">NIES-144</strain>
    </source>
</reference>
<comment type="subcellular location">
    <subcellularLocation>
        <location evidence="2">Membrane</location>
    </subcellularLocation>
</comment>
<evidence type="ECO:0000256" key="10">
    <source>
        <dbReference type="ARBA" id="ARBA00023002"/>
    </source>
</evidence>
<evidence type="ECO:0000256" key="8">
    <source>
        <dbReference type="ARBA" id="ARBA00022982"/>
    </source>
</evidence>
<accession>A0A6A0AGW6</accession>
<evidence type="ECO:0000256" key="4">
    <source>
        <dbReference type="ARBA" id="ARBA00022448"/>
    </source>
</evidence>
<evidence type="ECO:0000256" key="12">
    <source>
        <dbReference type="ARBA" id="ARBA00023136"/>
    </source>
</evidence>
<dbReference type="Gene3D" id="1.20.1260.140">
    <property type="entry name" value="Alternative oxidase"/>
    <property type="match status" value="1"/>
</dbReference>
<dbReference type="InterPro" id="IPR002680">
    <property type="entry name" value="AOX"/>
</dbReference>
<dbReference type="GO" id="GO:0009916">
    <property type="term" value="F:alternative oxidase activity"/>
    <property type="evidence" value="ECO:0007669"/>
    <property type="project" value="UniProtKB-UniRule"/>
</dbReference>
<comment type="catalytic activity">
    <reaction evidence="1 13">
        <text>2 a ubiquinol + O2 = 2 a ubiquinone + 2 H2O</text>
        <dbReference type="Rhea" id="RHEA:30255"/>
        <dbReference type="Rhea" id="RHEA-COMP:9565"/>
        <dbReference type="Rhea" id="RHEA-COMP:9566"/>
        <dbReference type="ChEBI" id="CHEBI:15377"/>
        <dbReference type="ChEBI" id="CHEBI:15379"/>
        <dbReference type="ChEBI" id="CHEBI:16389"/>
        <dbReference type="ChEBI" id="CHEBI:17976"/>
        <dbReference type="EC" id="1.10.3.11"/>
    </reaction>
</comment>
<evidence type="ECO:0000256" key="1">
    <source>
        <dbReference type="ARBA" id="ARBA00001192"/>
    </source>
</evidence>
<evidence type="ECO:0000256" key="6">
    <source>
        <dbReference type="ARBA" id="ARBA00022692"/>
    </source>
</evidence>
<keyword evidence="11 13" id="KW-0408">Iron</keyword>
<protein>
    <recommendedName>
        <fullName evidence="13">Ubiquinol oxidase</fullName>
        <ecNumber evidence="13">1.10.3.11</ecNumber>
    </recommendedName>
</protein>
<keyword evidence="5 13" id="KW-0679">Respiratory chain</keyword>
<evidence type="ECO:0000313" key="15">
    <source>
        <dbReference type="EMBL" id="GFH31862.1"/>
    </source>
</evidence>
<dbReference type="Pfam" id="PF01786">
    <property type="entry name" value="AOX"/>
    <property type="match status" value="1"/>
</dbReference>
<feature type="non-terminal residue" evidence="15">
    <location>
        <position position="1"/>
    </location>
</feature>
<keyword evidence="6 13" id="KW-0812">Transmembrane</keyword>
<keyword evidence="4" id="KW-0813">Transport</keyword>
<dbReference type="AlphaFoldDB" id="A0A6A0AGW6"/>
<organism evidence="15 16">
    <name type="scientific">Haematococcus lacustris</name>
    <name type="common">Green alga</name>
    <name type="synonym">Haematococcus pluvialis</name>
    <dbReference type="NCBI Taxonomy" id="44745"/>
    <lineage>
        <taxon>Eukaryota</taxon>
        <taxon>Viridiplantae</taxon>
        <taxon>Chlorophyta</taxon>
        <taxon>core chlorophytes</taxon>
        <taxon>Chlorophyceae</taxon>
        <taxon>CS clade</taxon>
        <taxon>Chlamydomonadales</taxon>
        <taxon>Haematococcaceae</taxon>
        <taxon>Haematococcus</taxon>
    </lineage>
</organism>
<proteinExistence type="inferred from homology"/>
<dbReference type="GO" id="GO:0046872">
    <property type="term" value="F:metal ion binding"/>
    <property type="evidence" value="ECO:0007669"/>
    <property type="project" value="UniProtKB-UniRule"/>
</dbReference>
<dbReference type="GO" id="GO:0016020">
    <property type="term" value="C:membrane"/>
    <property type="evidence" value="ECO:0007669"/>
    <property type="project" value="UniProtKB-SubCell"/>
</dbReference>
<comment type="similarity">
    <text evidence="3 13">Belongs to the alternative oxidase family.</text>
</comment>
<dbReference type="GO" id="GO:0005739">
    <property type="term" value="C:mitochondrion"/>
    <property type="evidence" value="ECO:0007669"/>
    <property type="project" value="TreeGrafter"/>
</dbReference>
<comment type="caution">
    <text evidence="15">The sequence shown here is derived from an EMBL/GenBank/DDBJ whole genome shotgun (WGS) entry which is preliminary data.</text>
</comment>
<dbReference type="PANTHER" id="PTHR31803:SF19">
    <property type="entry name" value="UBIQUINOL OXIDASE"/>
    <property type="match status" value="1"/>
</dbReference>
<evidence type="ECO:0000256" key="3">
    <source>
        <dbReference type="ARBA" id="ARBA00008388"/>
    </source>
</evidence>
<evidence type="ECO:0000256" key="2">
    <source>
        <dbReference type="ARBA" id="ARBA00004370"/>
    </source>
</evidence>
<evidence type="ECO:0000256" key="14">
    <source>
        <dbReference type="SAM" id="Phobius"/>
    </source>
</evidence>
<evidence type="ECO:0000256" key="5">
    <source>
        <dbReference type="ARBA" id="ARBA00022660"/>
    </source>
</evidence>
<evidence type="ECO:0000256" key="11">
    <source>
        <dbReference type="ARBA" id="ARBA00023004"/>
    </source>
</evidence>
<dbReference type="GO" id="GO:0010230">
    <property type="term" value="P:alternative respiration"/>
    <property type="evidence" value="ECO:0007669"/>
    <property type="project" value="TreeGrafter"/>
</dbReference>
<keyword evidence="9 14" id="KW-1133">Transmembrane helix</keyword>
<dbReference type="GO" id="GO:0106292">
    <property type="term" value="F:superoxide-generating NADPH oxidase activity"/>
    <property type="evidence" value="ECO:0007669"/>
    <property type="project" value="UniProtKB-ARBA"/>
</dbReference>
<dbReference type="GO" id="GO:0102721">
    <property type="term" value="F:ubiquinol:oxygen oxidoreductase activity"/>
    <property type="evidence" value="ECO:0007669"/>
    <property type="project" value="UniProtKB-EC"/>
</dbReference>
<feature type="non-terminal residue" evidence="15">
    <location>
        <position position="112"/>
    </location>
</feature>
<dbReference type="InterPro" id="IPR038659">
    <property type="entry name" value="AOX_sf"/>
</dbReference>
<keyword evidence="10 13" id="KW-0560">Oxidoreductase</keyword>
<dbReference type="EC" id="1.10.3.11" evidence="13"/>
<keyword evidence="8 13" id="KW-0249">Electron transport</keyword>
<keyword evidence="16" id="KW-1185">Reference proteome</keyword>
<evidence type="ECO:0000256" key="7">
    <source>
        <dbReference type="ARBA" id="ARBA00022723"/>
    </source>
</evidence>